<dbReference type="InterPro" id="IPR011006">
    <property type="entry name" value="CheY-like_superfamily"/>
</dbReference>
<proteinExistence type="predicted"/>
<name>A0A1I1FFH7_9BACT</name>
<organism evidence="3 4">
    <name type="scientific">Spirosoma endophyticum</name>
    <dbReference type="NCBI Taxonomy" id="662367"/>
    <lineage>
        <taxon>Bacteria</taxon>
        <taxon>Pseudomonadati</taxon>
        <taxon>Bacteroidota</taxon>
        <taxon>Cytophagia</taxon>
        <taxon>Cytophagales</taxon>
        <taxon>Cytophagaceae</taxon>
        <taxon>Spirosoma</taxon>
    </lineage>
</organism>
<dbReference type="SUPFAM" id="SSF52172">
    <property type="entry name" value="CheY-like"/>
    <property type="match status" value="1"/>
</dbReference>
<dbReference type="GO" id="GO:0000160">
    <property type="term" value="P:phosphorelay signal transduction system"/>
    <property type="evidence" value="ECO:0007669"/>
    <property type="project" value="InterPro"/>
</dbReference>
<evidence type="ECO:0000313" key="3">
    <source>
        <dbReference type="EMBL" id="SFB97736.1"/>
    </source>
</evidence>
<accession>A0A1I1FFH7</accession>
<dbReference type="STRING" id="662367.SAMN05216167_101212"/>
<dbReference type="PROSITE" id="PS50110">
    <property type="entry name" value="RESPONSE_REGULATORY"/>
    <property type="match status" value="1"/>
</dbReference>
<evidence type="ECO:0000313" key="4">
    <source>
        <dbReference type="Proteomes" id="UP000198598"/>
    </source>
</evidence>
<reference evidence="3 4" key="1">
    <citation type="submission" date="2016-10" db="EMBL/GenBank/DDBJ databases">
        <authorList>
            <person name="de Groot N.N."/>
        </authorList>
    </citation>
    <scope>NUCLEOTIDE SEQUENCE [LARGE SCALE GENOMIC DNA]</scope>
    <source>
        <strain evidence="3 4">DSM 26130</strain>
    </source>
</reference>
<dbReference type="OrthoDB" id="957354at2"/>
<dbReference type="InterPro" id="IPR001789">
    <property type="entry name" value="Sig_transdc_resp-reg_receiver"/>
</dbReference>
<sequence length="137" mass="15084">MNTDKAWIALLDEDEDDFLFWQHGFRSWAGAVELKWFKSAESFLSETATGPKPIAVVLDGVVPSGEEEAWLSTFLANDCCQNTPIYMLTGQFNEDDQQIYLALGATGYLIKPTSGEELQRIVVKVSGSQSTASVGLE</sequence>
<dbReference type="Gene3D" id="3.40.50.2300">
    <property type="match status" value="1"/>
</dbReference>
<keyword evidence="1" id="KW-0597">Phosphoprotein</keyword>
<protein>
    <submittedName>
        <fullName evidence="3">Response regulator receiver domain-containing protein</fullName>
    </submittedName>
</protein>
<gene>
    <name evidence="3" type="ORF">SAMN05216167_101212</name>
</gene>
<keyword evidence="4" id="KW-1185">Reference proteome</keyword>
<feature type="modified residue" description="4-aspartylphosphate" evidence="1">
    <location>
        <position position="59"/>
    </location>
</feature>
<feature type="domain" description="Response regulatory" evidence="2">
    <location>
        <begin position="8"/>
        <end position="126"/>
    </location>
</feature>
<dbReference type="Proteomes" id="UP000198598">
    <property type="component" value="Unassembled WGS sequence"/>
</dbReference>
<evidence type="ECO:0000256" key="1">
    <source>
        <dbReference type="PROSITE-ProRule" id="PRU00169"/>
    </source>
</evidence>
<dbReference type="RefSeq" id="WP_093822613.1">
    <property type="nucleotide sequence ID" value="NZ_FOLQ01000001.1"/>
</dbReference>
<dbReference type="AlphaFoldDB" id="A0A1I1FFH7"/>
<dbReference type="EMBL" id="FOLQ01000001">
    <property type="protein sequence ID" value="SFB97736.1"/>
    <property type="molecule type" value="Genomic_DNA"/>
</dbReference>
<evidence type="ECO:0000259" key="2">
    <source>
        <dbReference type="PROSITE" id="PS50110"/>
    </source>
</evidence>